<dbReference type="Pfam" id="PF13426">
    <property type="entry name" value="PAS_9"/>
    <property type="match status" value="2"/>
</dbReference>
<feature type="domain" description="PAS" evidence="7">
    <location>
        <begin position="388"/>
        <end position="458"/>
    </location>
</feature>
<dbReference type="GO" id="GO:0000155">
    <property type="term" value="F:phosphorelay sensor kinase activity"/>
    <property type="evidence" value="ECO:0007669"/>
    <property type="project" value="InterPro"/>
</dbReference>
<dbReference type="SUPFAM" id="SSF55785">
    <property type="entry name" value="PYP-like sensor domain (PAS domain)"/>
    <property type="match status" value="5"/>
</dbReference>
<keyword evidence="3" id="KW-0597">Phosphoprotein</keyword>
<reference evidence="10" key="1">
    <citation type="submission" date="2018-05" db="EMBL/GenBank/DDBJ databases">
        <title>Pedobacter paludis sp. nov., isolated from wetland soil.</title>
        <authorList>
            <person name="Zhang Y."/>
        </authorList>
    </citation>
    <scope>NUCLEOTIDE SEQUENCE [LARGE SCALE GENOMIC DNA]</scope>
    <source>
        <strain evidence="10">R-8</strain>
    </source>
</reference>
<dbReference type="InterPro" id="IPR036890">
    <property type="entry name" value="HATPase_C_sf"/>
</dbReference>
<comment type="caution">
    <text evidence="9">The sequence shown here is derived from an EMBL/GenBank/DDBJ whole genome shotgun (WGS) entry which is preliminary data.</text>
</comment>
<name>A0A317EU56_9SPHI</name>
<dbReference type="CDD" id="cd00130">
    <property type="entry name" value="PAS"/>
    <property type="match status" value="3"/>
</dbReference>
<accession>A0A317EU56</accession>
<dbReference type="FunFam" id="3.30.450.20:FF:000099">
    <property type="entry name" value="Sensory box sensor histidine kinase"/>
    <property type="match status" value="1"/>
</dbReference>
<feature type="domain" description="PAS" evidence="7">
    <location>
        <begin position="263"/>
        <end position="335"/>
    </location>
</feature>
<dbReference type="InterPro" id="IPR004358">
    <property type="entry name" value="Sig_transdc_His_kin-like_C"/>
</dbReference>
<dbReference type="CDD" id="cd00075">
    <property type="entry name" value="HATPase"/>
    <property type="match status" value="1"/>
</dbReference>
<dbReference type="PROSITE" id="PS50113">
    <property type="entry name" value="PAC"/>
    <property type="match status" value="2"/>
</dbReference>
<dbReference type="FunFam" id="3.30.565.10:FF:000006">
    <property type="entry name" value="Sensor histidine kinase WalK"/>
    <property type="match status" value="1"/>
</dbReference>
<dbReference type="Proteomes" id="UP000245391">
    <property type="component" value="Unassembled WGS sequence"/>
</dbReference>
<dbReference type="InterPro" id="IPR000700">
    <property type="entry name" value="PAS-assoc_C"/>
</dbReference>
<evidence type="ECO:0000259" key="6">
    <source>
        <dbReference type="PROSITE" id="PS50109"/>
    </source>
</evidence>
<dbReference type="InterPro" id="IPR001610">
    <property type="entry name" value="PAC"/>
</dbReference>
<dbReference type="PROSITE" id="PS50109">
    <property type="entry name" value="HIS_KIN"/>
    <property type="match status" value="1"/>
</dbReference>
<dbReference type="InterPro" id="IPR000014">
    <property type="entry name" value="PAS"/>
</dbReference>
<dbReference type="InterPro" id="IPR013655">
    <property type="entry name" value="PAS_fold_3"/>
</dbReference>
<proteinExistence type="predicted"/>
<dbReference type="Gene3D" id="3.30.450.20">
    <property type="entry name" value="PAS domain"/>
    <property type="match status" value="5"/>
</dbReference>
<dbReference type="InterPro" id="IPR052162">
    <property type="entry name" value="Sensor_kinase/Photoreceptor"/>
</dbReference>
<dbReference type="OrthoDB" id="9813151at2"/>
<evidence type="ECO:0000256" key="2">
    <source>
        <dbReference type="ARBA" id="ARBA00012438"/>
    </source>
</evidence>
<dbReference type="PANTHER" id="PTHR43304">
    <property type="entry name" value="PHYTOCHROME-LIKE PROTEIN CPH1"/>
    <property type="match status" value="1"/>
</dbReference>
<gene>
    <name evidence="9" type="ORF">DF947_16255</name>
</gene>
<evidence type="ECO:0000256" key="1">
    <source>
        <dbReference type="ARBA" id="ARBA00000085"/>
    </source>
</evidence>
<evidence type="ECO:0000256" key="4">
    <source>
        <dbReference type="ARBA" id="ARBA00022679"/>
    </source>
</evidence>
<dbReference type="InterPro" id="IPR003594">
    <property type="entry name" value="HATPase_dom"/>
</dbReference>
<dbReference type="Gene3D" id="3.30.565.10">
    <property type="entry name" value="Histidine kinase-like ATPase, C-terminal domain"/>
    <property type="match status" value="1"/>
</dbReference>
<dbReference type="CDD" id="cd00082">
    <property type="entry name" value="HisKA"/>
    <property type="match status" value="1"/>
</dbReference>
<evidence type="ECO:0000256" key="3">
    <source>
        <dbReference type="ARBA" id="ARBA00022553"/>
    </source>
</evidence>
<dbReference type="Gene3D" id="2.10.70.100">
    <property type="match status" value="1"/>
</dbReference>
<evidence type="ECO:0000313" key="9">
    <source>
        <dbReference type="EMBL" id="PWS30490.1"/>
    </source>
</evidence>
<dbReference type="Gene3D" id="1.10.287.130">
    <property type="match status" value="1"/>
</dbReference>
<dbReference type="InterPro" id="IPR005467">
    <property type="entry name" value="His_kinase_dom"/>
</dbReference>
<dbReference type="SMART" id="SM00387">
    <property type="entry name" value="HATPase_c"/>
    <property type="match status" value="1"/>
</dbReference>
<dbReference type="SMART" id="SM00086">
    <property type="entry name" value="PAC"/>
    <property type="match status" value="3"/>
</dbReference>
<dbReference type="InterPro" id="IPR013656">
    <property type="entry name" value="PAS_4"/>
</dbReference>
<dbReference type="Pfam" id="PF02518">
    <property type="entry name" value="HATPase_c"/>
    <property type="match status" value="1"/>
</dbReference>
<dbReference type="InterPro" id="IPR036097">
    <property type="entry name" value="HisK_dim/P_sf"/>
</dbReference>
<keyword evidence="10" id="KW-1185">Reference proteome</keyword>
<dbReference type="SMART" id="SM00091">
    <property type="entry name" value="PAS"/>
    <property type="match status" value="5"/>
</dbReference>
<protein>
    <recommendedName>
        <fullName evidence="2">histidine kinase</fullName>
        <ecNumber evidence="2">2.7.13.3</ecNumber>
    </recommendedName>
</protein>
<evidence type="ECO:0000259" key="7">
    <source>
        <dbReference type="PROSITE" id="PS50112"/>
    </source>
</evidence>
<feature type="domain" description="PAS" evidence="7">
    <location>
        <begin position="523"/>
        <end position="593"/>
    </location>
</feature>
<dbReference type="PRINTS" id="PR00344">
    <property type="entry name" value="BCTRLSENSOR"/>
</dbReference>
<keyword evidence="5 9" id="KW-0418">Kinase</keyword>
<dbReference type="SUPFAM" id="SSF47384">
    <property type="entry name" value="Homodimeric domain of signal transducing histidine kinase"/>
    <property type="match status" value="1"/>
</dbReference>
<dbReference type="EMBL" id="QGNY01000006">
    <property type="protein sequence ID" value="PWS30490.1"/>
    <property type="molecule type" value="Genomic_DNA"/>
</dbReference>
<organism evidence="9 10">
    <name type="scientific">Pedobacter paludis</name>
    <dbReference type="NCBI Taxonomy" id="2203212"/>
    <lineage>
        <taxon>Bacteria</taxon>
        <taxon>Pseudomonadati</taxon>
        <taxon>Bacteroidota</taxon>
        <taxon>Sphingobacteriia</taxon>
        <taxon>Sphingobacteriales</taxon>
        <taxon>Sphingobacteriaceae</taxon>
        <taxon>Pedobacter</taxon>
    </lineage>
</organism>
<evidence type="ECO:0000313" key="10">
    <source>
        <dbReference type="Proteomes" id="UP000245391"/>
    </source>
</evidence>
<dbReference type="Pfam" id="PF00512">
    <property type="entry name" value="HisKA"/>
    <property type="match status" value="1"/>
</dbReference>
<feature type="domain" description="PAC" evidence="8">
    <location>
        <begin position="596"/>
        <end position="648"/>
    </location>
</feature>
<dbReference type="AlphaFoldDB" id="A0A317EU56"/>
<dbReference type="InterPro" id="IPR003661">
    <property type="entry name" value="HisK_dim/P_dom"/>
</dbReference>
<dbReference type="PANTHER" id="PTHR43304:SF1">
    <property type="entry name" value="PAC DOMAIN-CONTAINING PROTEIN"/>
    <property type="match status" value="1"/>
</dbReference>
<comment type="catalytic activity">
    <reaction evidence="1">
        <text>ATP + protein L-histidine = ADP + protein N-phospho-L-histidine.</text>
        <dbReference type="EC" id="2.7.13.3"/>
    </reaction>
</comment>
<evidence type="ECO:0000259" key="8">
    <source>
        <dbReference type="PROSITE" id="PS50113"/>
    </source>
</evidence>
<dbReference type="EC" id="2.7.13.3" evidence="2"/>
<dbReference type="Pfam" id="PF08448">
    <property type="entry name" value="PAS_4"/>
    <property type="match status" value="1"/>
</dbReference>
<dbReference type="InterPro" id="IPR035965">
    <property type="entry name" value="PAS-like_dom_sf"/>
</dbReference>
<dbReference type="PROSITE" id="PS50112">
    <property type="entry name" value="PAS"/>
    <property type="match status" value="3"/>
</dbReference>
<evidence type="ECO:0000256" key="5">
    <source>
        <dbReference type="ARBA" id="ARBA00022777"/>
    </source>
</evidence>
<dbReference type="Pfam" id="PF08447">
    <property type="entry name" value="PAS_3"/>
    <property type="match status" value="2"/>
</dbReference>
<feature type="domain" description="Histidine kinase" evidence="6">
    <location>
        <begin position="652"/>
        <end position="868"/>
    </location>
</feature>
<keyword evidence="4" id="KW-0808">Transferase</keyword>
<dbReference type="SUPFAM" id="SSF55874">
    <property type="entry name" value="ATPase domain of HSP90 chaperone/DNA topoisomerase II/histidine kinase"/>
    <property type="match status" value="1"/>
</dbReference>
<feature type="domain" description="PAC" evidence="8">
    <location>
        <begin position="213"/>
        <end position="266"/>
    </location>
</feature>
<sequence length="875" mass="99890">MTAIYSEQERFNSLVEASPMPTAIYKGEEMVISVANQEMLDLWGKDSSVIGKPLIEALPELKNQPFSNLLKEVFLSGETYHAEESRADLVVNGQLQTFYFTFTYKPLKNEFGKTFAIINTAAHLTELVKARKQIVETQERLSFALFSAGIGTWDLDPINNKVNWDARCRELFGFPVQGEIRYEDVLSCIYHEDEENVNRAVLAAINPENLGHYDIKYRTISKENDQLRWVHCKGKAYFNNDGIAYRFAGTAQDITAEVKSRRRAQQLLGLVSNNADHMTVASMDGTLIYMNNASRKLLGVDLDADVTKMTARDFYSEEELDRVQNHIIKEITEDSGWQGNINLKNYKTKEIIPCRVSYVLIRDPETLEIIGRGATARDLRPEIRAKAELQKLAAIVDSSEDFCNYCDIRGNTLYINPSGIELIGIDPASILNTNLFDYHSDKTNEKIRDEIIPILFSEGKWSGELELLHQKTGEIIQIHKQLYMIREDITDLPVAIAGIARDLRTELNVRKILADKNDSLQNVINELEFLADTVPPVVWTSKPDGNLDYINKRWYDQSGRTKEETMGSRWTESLHPEDLPKAREAWGISLRTGNPYETEFRCMDKYGEYRWYLVRALPLKNSDGQIVKWYGTNTDVHHQKELEKQKDDFLGIASHELKTPVTSLKAYAQVLESMFKRSGDLKNAELLGKMGKQVDRLTNLIGDLLDVTKINSGRLQFNNTAFDFNEMIEEVKEDVQRTSFKHIIQSNLNFKGTVYGDRDRICQVVTNLLTNAVKYSPEANEVVISTQEIGNNVQVSVQDYGIGIEENLKDHVFEQFYRVSGNKEHTFPGLGLGLYISSEIVKRLGGKIWVHSVEEKGSTFFFSIPLKQERLEIRQ</sequence>
<dbReference type="SMART" id="SM00388">
    <property type="entry name" value="HisKA"/>
    <property type="match status" value="1"/>
</dbReference>
<dbReference type="NCBIfam" id="TIGR00229">
    <property type="entry name" value="sensory_box"/>
    <property type="match status" value="2"/>
</dbReference>
<dbReference type="RefSeq" id="WP_109931110.1">
    <property type="nucleotide sequence ID" value="NZ_QGNY01000006.1"/>
</dbReference>